<organism evidence="5 6">
    <name type="scientific">Clostridium felsineum</name>
    <dbReference type="NCBI Taxonomy" id="36839"/>
    <lineage>
        <taxon>Bacteria</taxon>
        <taxon>Bacillati</taxon>
        <taxon>Bacillota</taxon>
        <taxon>Clostridia</taxon>
        <taxon>Eubacteriales</taxon>
        <taxon>Clostridiaceae</taxon>
        <taxon>Clostridium</taxon>
    </lineage>
</organism>
<dbReference type="SMART" id="SM00062">
    <property type="entry name" value="PBPb"/>
    <property type="match status" value="1"/>
</dbReference>
<evidence type="ECO:0000313" key="5">
    <source>
        <dbReference type="EMBL" id="URZ09362.1"/>
    </source>
</evidence>
<dbReference type="Proteomes" id="UP000190951">
    <property type="component" value="Chromosome"/>
</dbReference>
<dbReference type="PROSITE" id="PS01039">
    <property type="entry name" value="SBP_BACTERIAL_3"/>
    <property type="match status" value="1"/>
</dbReference>
<evidence type="ECO:0000256" key="3">
    <source>
        <dbReference type="ARBA" id="ARBA00022729"/>
    </source>
</evidence>
<dbReference type="Gene3D" id="3.40.190.10">
    <property type="entry name" value="Periplasmic binding protein-like II"/>
    <property type="match status" value="2"/>
</dbReference>
<proteinExistence type="inferred from homology"/>
<protein>
    <submittedName>
        <fullName evidence="5">L-cystine-binding protein FliY</fullName>
    </submittedName>
</protein>
<comment type="subcellular location">
    <subcellularLocation>
        <location evidence="1">Cell envelope</location>
    </subcellularLocation>
</comment>
<dbReference type="KEGG" id="crw:CROST_000330"/>
<keyword evidence="3" id="KW-0732">Signal</keyword>
<dbReference type="RefSeq" id="WP_077834670.1">
    <property type="nucleotide sequence ID" value="NZ_CP096983.1"/>
</dbReference>
<dbReference type="STRING" id="84029.CROST_22350"/>
<gene>
    <name evidence="5" type="primary">fliY_1</name>
    <name evidence="5" type="ORF">CROST_000330</name>
</gene>
<comment type="similarity">
    <text evidence="2 4">Belongs to the bacterial solute-binding protein 3 family.</text>
</comment>
<dbReference type="Pfam" id="PF00497">
    <property type="entry name" value="SBP_bac_3"/>
    <property type="match status" value="1"/>
</dbReference>
<dbReference type="EMBL" id="CP096983">
    <property type="protein sequence ID" value="URZ09362.1"/>
    <property type="molecule type" value="Genomic_DNA"/>
</dbReference>
<dbReference type="PROSITE" id="PS51257">
    <property type="entry name" value="PROKAR_LIPOPROTEIN"/>
    <property type="match status" value="1"/>
</dbReference>
<dbReference type="PANTHER" id="PTHR35936">
    <property type="entry name" value="MEMBRANE-BOUND LYTIC MUREIN TRANSGLYCOSYLASE F"/>
    <property type="match status" value="1"/>
</dbReference>
<dbReference type="SUPFAM" id="SSF53850">
    <property type="entry name" value="Periplasmic binding protein-like II"/>
    <property type="match status" value="1"/>
</dbReference>
<dbReference type="InterPro" id="IPR018313">
    <property type="entry name" value="SBP_3_CS"/>
</dbReference>
<keyword evidence="6" id="KW-1185">Reference proteome</keyword>
<accession>A0A1S8L636</accession>
<evidence type="ECO:0000313" key="6">
    <source>
        <dbReference type="Proteomes" id="UP000190951"/>
    </source>
</evidence>
<dbReference type="InterPro" id="IPR001638">
    <property type="entry name" value="Solute-binding_3/MltF_N"/>
</dbReference>
<dbReference type="PANTHER" id="PTHR35936:SF34">
    <property type="entry name" value="ABC TRANSPORTER EXTRACELLULAR-BINDING PROTEIN YCKB-RELATED"/>
    <property type="match status" value="1"/>
</dbReference>
<evidence type="ECO:0000256" key="4">
    <source>
        <dbReference type="RuleBase" id="RU003744"/>
    </source>
</evidence>
<evidence type="ECO:0000256" key="1">
    <source>
        <dbReference type="ARBA" id="ARBA00004196"/>
    </source>
</evidence>
<name>A0A1S8L636_9CLOT</name>
<evidence type="ECO:0000256" key="2">
    <source>
        <dbReference type="ARBA" id="ARBA00010333"/>
    </source>
</evidence>
<reference evidence="5 6" key="1">
    <citation type="submission" date="2022-04" db="EMBL/GenBank/DDBJ databases">
        <title>Genome sequence of C. roseum typestrain.</title>
        <authorList>
            <person name="Poehlein A."/>
            <person name="Schoch T."/>
            <person name="Duerre P."/>
            <person name="Daniel R."/>
        </authorList>
    </citation>
    <scope>NUCLEOTIDE SEQUENCE [LARGE SCALE GENOMIC DNA]</scope>
    <source>
        <strain evidence="5 6">DSM 7320</strain>
    </source>
</reference>
<dbReference type="CDD" id="cd13530">
    <property type="entry name" value="PBP2_peptides_like"/>
    <property type="match status" value="1"/>
</dbReference>
<sequence>MLKKIFSLSVGLCLTLAMFTGCTSSTTASKDDSLARIQKAKEIVIGIDDTYPPMEFKDKASGKVSGFDIDMANAIAKKLGVKTKFVPNSFDGIFLALKSKKFDVVHSSISITDERKKSMIFSDPYIYGGNAIFVKADNTTIKNEKDFKGQVVGCEVGTTAQDVLGKMSDIKEVKKYNAMTDAFLDLQNGRIAAVVSDPMVGDYYNVTDPGKFKKLKSSLTQEPIGVAFRKEDKSLRDAYNKAIKELKKDGTMSKLSEKWFGIDVYANQK</sequence>
<dbReference type="AlphaFoldDB" id="A0A1S8L636"/>
<dbReference type="GO" id="GO:0030313">
    <property type="term" value="C:cell envelope"/>
    <property type="evidence" value="ECO:0007669"/>
    <property type="project" value="UniProtKB-SubCell"/>
</dbReference>